<dbReference type="Proteomes" id="UP001552594">
    <property type="component" value="Unassembled WGS sequence"/>
</dbReference>
<dbReference type="CDD" id="cd00093">
    <property type="entry name" value="HTH_XRE"/>
    <property type="match status" value="1"/>
</dbReference>
<keyword evidence="2" id="KW-1185">Reference proteome</keyword>
<proteinExistence type="predicted"/>
<dbReference type="Gene3D" id="1.10.260.40">
    <property type="entry name" value="lambda repressor-like DNA-binding domains"/>
    <property type="match status" value="1"/>
</dbReference>
<comment type="caution">
    <text evidence="1">The sequence shown here is derived from an EMBL/GenBank/DDBJ whole genome shotgun (WGS) entry which is preliminary data.</text>
</comment>
<dbReference type="InterPro" id="IPR001387">
    <property type="entry name" value="Cro/C1-type_HTH"/>
</dbReference>
<protein>
    <submittedName>
        <fullName evidence="1">Helix-turn-helix transcriptional regulator</fullName>
    </submittedName>
</protein>
<dbReference type="SUPFAM" id="SSF47413">
    <property type="entry name" value="lambda repressor-like DNA-binding domains"/>
    <property type="match status" value="1"/>
</dbReference>
<gene>
    <name evidence="1" type="ORF">AB0L16_21745</name>
</gene>
<evidence type="ECO:0000313" key="1">
    <source>
        <dbReference type="EMBL" id="MEV5509023.1"/>
    </source>
</evidence>
<sequence length="70" mass="7387">MSYASGALVAAAAARGDHTPADMARRMELPYLTVYRWATGRHVPGPAGLAAIQRAYGLTADDLLSEDRAA</sequence>
<organism evidence="1 2">
    <name type="scientific">Streptomyces orinoci</name>
    <name type="common">Streptoverticillium orinoci</name>
    <dbReference type="NCBI Taxonomy" id="67339"/>
    <lineage>
        <taxon>Bacteria</taxon>
        <taxon>Bacillati</taxon>
        <taxon>Actinomycetota</taxon>
        <taxon>Actinomycetes</taxon>
        <taxon>Kitasatosporales</taxon>
        <taxon>Streptomycetaceae</taxon>
        <taxon>Streptomyces</taxon>
    </lineage>
</organism>
<name>A0ABV3K1K6_STRON</name>
<accession>A0ABV3K1K6</accession>
<evidence type="ECO:0000313" key="2">
    <source>
        <dbReference type="Proteomes" id="UP001552594"/>
    </source>
</evidence>
<reference evidence="1 2" key="1">
    <citation type="submission" date="2024-06" db="EMBL/GenBank/DDBJ databases">
        <title>The Natural Products Discovery Center: Release of the First 8490 Sequenced Strains for Exploring Actinobacteria Biosynthetic Diversity.</title>
        <authorList>
            <person name="Kalkreuter E."/>
            <person name="Kautsar S.A."/>
            <person name="Yang D."/>
            <person name="Bader C.D."/>
            <person name="Teijaro C.N."/>
            <person name="Fluegel L."/>
            <person name="Davis C.M."/>
            <person name="Simpson J.R."/>
            <person name="Lauterbach L."/>
            <person name="Steele A.D."/>
            <person name="Gui C."/>
            <person name="Meng S."/>
            <person name="Li G."/>
            <person name="Viehrig K."/>
            <person name="Ye F."/>
            <person name="Su P."/>
            <person name="Kiefer A.F."/>
            <person name="Nichols A."/>
            <person name="Cepeda A.J."/>
            <person name="Yan W."/>
            <person name="Fan B."/>
            <person name="Jiang Y."/>
            <person name="Adhikari A."/>
            <person name="Zheng C.-J."/>
            <person name="Schuster L."/>
            <person name="Cowan T.M."/>
            <person name="Smanski M.J."/>
            <person name="Chevrette M.G."/>
            <person name="De Carvalho L.P.S."/>
            <person name="Shen B."/>
        </authorList>
    </citation>
    <scope>NUCLEOTIDE SEQUENCE [LARGE SCALE GENOMIC DNA]</scope>
    <source>
        <strain evidence="1 2">NPDC052347</strain>
    </source>
</reference>
<dbReference type="RefSeq" id="WP_153068746.1">
    <property type="nucleotide sequence ID" value="NZ_JBFAUK010000018.1"/>
</dbReference>
<dbReference type="EMBL" id="JBFAUK010000018">
    <property type="protein sequence ID" value="MEV5509023.1"/>
    <property type="molecule type" value="Genomic_DNA"/>
</dbReference>
<dbReference type="InterPro" id="IPR010982">
    <property type="entry name" value="Lambda_DNA-bd_dom_sf"/>
</dbReference>